<gene>
    <name evidence="3" type="ORF">ACFOUW_19010</name>
</gene>
<keyword evidence="4" id="KW-1185">Reference proteome</keyword>
<feature type="domain" description="Putative Flp pilus-assembly TadG-like N-terminal" evidence="2">
    <location>
        <begin position="5"/>
        <end position="51"/>
    </location>
</feature>
<dbReference type="RefSeq" id="WP_385927666.1">
    <property type="nucleotide sequence ID" value="NZ_JBHRZH010000016.1"/>
</dbReference>
<evidence type="ECO:0000313" key="4">
    <source>
        <dbReference type="Proteomes" id="UP001595699"/>
    </source>
</evidence>
<dbReference type="InterPro" id="IPR028087">
    <property type="entry name" value="Tad_N"/>
</dbReference>
<dbReference type="NCBIfam" id="TIGR03816">
    <property type="entry name" value="tadE_like_DECH"/>
    <property type="match status" value="1"/>
</dbReference>
<feature type="non-terminal residue" evidence="3">
    <location>
        <position position="167"/>
    </location>
</feature>
<dbReference type="Proteomes" id="UP001595699">
    <property type="component" value="Unassembled WGS sequence"/>
</dbReference>
<feature type="compositionally biased region" description="Basic and acidic residues" evidence="1">
    <location>
        <begin position="124"/>
        <end position="133"/>
    </location>
</feature>
<proteinExistence type="predicted"/>
<dbReference type="InterPro" id="IPR021202">
    <property type="entry name" value="Rv3654c-like"/>
</dbReference>
<protein>
    <submittedName>
        <fullName evidence="3">Rv3654c family TadE-like protein</fullName>
    </submittedName>
</protein>
<evidence type="ECO:0000256" key="1">
    <source>
        <dbReference type="SAM" id="MobiDB-lite"/>
    </source>
</evidence>
<evidence type="ECO:0000313" key="3">
    <source>
        <dbReference type="EMBL" id="MFC3762938.1"/>
    </source>
</evidence>
<organism evidence="3 4">
    <name type="scientific">Tenggerimyces flavus</name>
    <dbReference type="NCBI Taxonomy" id="1708749"/>
    <lineage>
        <taxon>Bacteria</taxon>
        <taxon>Bacillati</taxon>
        <taxon>Actinomycetota</taxon>
        <taxon>Actinomycetes</taxon>
        <taxon>Propionibacteriales</taxon>
        <taxon>Nocardioidaceae</taxon>
        <taxon>Tenggerimyces</taxon>
    </lineage>
</organism>
<name>A0ABV7YFR0_9ACTN</name>
<feature type="region of interest" description="Disordered" evidence="1">
    <location>
        <begin position="108"/>
        <end position="167"/>
    </location>
</feature>
<sequence length="167" mass="17343">MRERGSGTVLALGLGAVLIVGGLVGMALATVIAATHRVDAAADLAALSAARLLVEGEEEACAKARSVAVENGVELESCQTANLIVDVVVRARTARLFGTSLTVRARARAGPSTIEQQREGATQRADRTRDRLVFRQPETSALEEAAGSKPNCSRKVAAPAGRETLPG</sequence>
<dbReference type="Pfam" id="PF13400">
    <property type="entry name" value="Tad"/>
    <property type="match status" value="1"/>
</dbReference>
<evidence type="ECO:0000259" key="2">
    <source>
        <dbReference type="Pfam" id="PF13400"/>
    </source>
</evidence>
<accession>A0ABV7YFR0</accession>
<reference evidence="4" key="1">
    <citation type="journal article" date="2019" name="Int. J. Syst. Evol. Microbiol.">
        <title>The Global Catalogue of Microorganisms (GCM) 10K type strain sequencing project: providing services to taxonomists for standard genome sequencing and annotation.</title>
        <authorList>
            <consortium name="The Broad Institute Genomics Platform"/>
            <consortium name="The Broad Institute Genome Sequencing Center for Infectious Disease"/>
            <person name="Wu L."/>
            <person name="Ma J."/>
        </authorList>
    </citation>
    <scope>NUCLEOTIDE SEQUENCE [LARGE SCALE GENOMIC DNA]</scope>
    <source>
        <strain evidence="4">CGMCC 4.7241</strain>
    </source>
</reference>
<comment type="caution">
    <text evidence="3">The sequence shown here is derived from an EMBL/GenBank/DDBJ whole genome shotgun (WGS) entry which is preliminary data.</text>
</comment>
<dbReference type="EMBL" id="JBHRZH010000016">
    <property type="protein sequence ID" value="MFC3762938.1"/>
    <property type="molecule type" value="Genomic_DNA"/>
</dbReference>